<dbReference type="InterPro" id="IPR000387">
    <property type="entry name" value="Tyr_Pase_dom"/>
</dbReference>
<dbReference type="SUPFAM" id="SSF52799">
    <property type="entry name" value="(Phosphotyrosine protein) phosphatases II"/>
    <property type="match status" value="1"/>
</dbReference>
<dbReference type="PROSITE" id="PS00383">
    <property type="entry name" value="TYR_PHOSPHATASE_1"/>
    <property type="match status" value="1"/>
</dbReference>
<dbReference type="PROSITE" id="PS50055">
    <property type="entry name" value="TYR_PHOSPHATASE_PTP"/>
    <property type="match status" value="1"/>
</dbReference>
<dbReference type="OrthoDB" id="5854685at2759"/>
<dbReference type="InterPro" id="IPR016130">
    <property type="entry name" value="Tyr_Pase_AS"/>
</dbReference>
<organism evidence="8">
    <name type="scientific">Oppiella nova</name>
    <dbReference type="NCBI Taxonomy" id="334625"/>
    <lineage>
        <taxon>Eukaryota</taxon>
        <taxon>Metazoa</taxon>
        <taxon>Ecdysozoa</taxon>
        <taxon>Arthropoda</taxon>
        <taxon>Chelicerata</taxon>
        <taxon>Arachnida</taxon>
        <taxon>Acari</taxon>
        <taxon>Acariformes</taxon>
        <taxon>Sarcoptiformes</taxon>
        <taxon>Oribatida</taxon>
        <taxon>Brachypylina</taxon>
        <taxon>Oppioidea</taxon>
        <taxon>Oppiidae</taxon>
        <taxon>Oppiella</taxon>
    </lineage>
</organism>
<dbReference type="SMART" id="SM00404">
    <property type="entry name" value="PTPc_motif"/>
    <property type="match status" value="1"/>
</dbReference>
<dbReference type="GO" id="GO:0004725">
    <property type="term" value="F:protein tyrosine phosphatase activity"/>
    <property type="evidence" value="ECO:0007669"/>
    <property type="project" value="UniProtKB-EC"/>
</dbReference>
<evidence type="ECO:0000256" key="2">
    <source>
        <dbReference type="ARBA" id="ARBA00013064"/>
    </source>
</evidence>
<gene>
    <name evidence="8" type="ORF">ONB1V03_LOCUS19951</name>
</gene>
<dbReference type="InterPro" id="IPR050348">
    <property type="entry name" value="Protein-Tyr_Phosphatase"/>
</dbReference>
<evidence type="ECO:0000256" key="1">
    <source>
        <dbReference type="ARBA" id="ARBA00009580"/>
    </source>
</evidence>
<dbReference type="EMBL" id="OC947121">
    <property type="protein sequence ID" value="CAD7663392.1"/>
    <property type="molecule type" value="Genomic_DNA"/>
</dbReference>
<dbReference type="EC" id="3.1.3.48" evidence="2"/>
<keyword evidence="9" id="KW-1185">Reference proteome</keyword>
<reference evidence="8" key="1">
    <citation type="submission" date="2020-11" db="EMBL/GenBank/DDBJ databases">
        <authorList>
            <person name="Tran Van P."/>
        </authorList>
    </citation>
    <scope>NUCLEOTIDE SEQUENCE</scope>
</reference>
<dbReference type="PRINTS" id="PR00700">
    <property type="entry name" value="PRTYPHPHTASE"/>
</dbReference>
<keyword evidence="3" id="KW-0378">Hydrolase</keyword>
<dbReference type="CDD" id="cd00047">
    <property type="entry name" value="PTPc"/>
    <property type="match status" value="1"/>
</dbReference>
<feature type="domain" description="Tyrosine-protein phosphatase" evidence="6">
    <location>
        <begin position="32"/>
        <end position="295"/>
    </location>
</feature>
<dbReference type="Pfam" id="PF00102">
    <property type="entry name" value="Y_phosphatase"/>
    <property type="match status" value="1"/>
</dbReference>
<dbReference type="PANTHER" id="PTHR19134">
    <property type="entry name" value="RECEPTOR-TYPE TYROSINE-PROTEIN PHOSPHATASE"/>
    <property type="match status" value="1"/>
</dbReference>
<evidence type="ECO:0000259" key="7">
    <source>
        <dbReference type="PROSITE" id="PS50056"/>
    </source>
</evidence>
<evidence type="ECO:0000256" key="5">
    <source>
        <dbReference type="ARBA" id="ARBA00051722"/>
    </source>
</evidence>
<dbReference type="SMART" id="SM00194">
    <property type="entry name" value="PTPc"/>
    <property type="match status" value="1"/>
</dbReference>
<dbReference type="Gene3D" id="3.90.190.10">
    <property type="entry name" value="Protein tyrosine phosphatase superfamily"/>
    <property type="match status" value="1"/>
</dbReference>
<dbReference type="Proteomes" id="UP000728032">
    <property type="component" value="Unassembled WGS sequence"/>
</dbReference>
<keyword evidence="4" id="KW-0904">Protein phosphatase</keyword>
<evidence type="ECO:0000313" key="8">
    <source>
        <dbReference type="EMBL" id="CAD7663392.1"/>
    </source>
</evidence>
<comment type="catalytic activity">
    <reaction evidence="5">
        <text>O-phospho-L-tyrosyl-[protein] + H2O = L-tyrosyl-[protein] + phosphate</text>
        <dbReference type="Rhea" id="RHEA:10684"/>
        <dbReference type="Rhea" id="RHEA-COMP:10136"/>
        <dbReference type="Rhea" id="RHEA-COMP:20101"/>
        <dbReference type="ChEBI" id="CHEBI:15377"/>
        <dbReference type="ChEBI" id="CHEBI:43474"/>
        <dbReference type="ChEBI" id="CHEBI:46858"/>
        <dbReference type="ChEBI" id="CHEBI:61978"/>
        <dbReference type="EC" id="3.1.3.48"/>
    </reaction>
</comment>
<accession>A0A7R9MN58</accession>
<dbReference type="FunFam" id="3.90.190.10:FF:000102">
    <property type="entry name" value="Receptor-type tyrosine-protein phosphatase"/>
    <property type="match status" value="1"/>
</dbReference>
<name>A0A7R9MN58_9ACAR</name>
<feature type="domain" description="Tyrosine specific protein phosphatases" evidence="7">
    <location>
        <begin position="211"/>
        <end position="286"/>
    </location>
</feature>
<feature type="non-terminal residue" evidence="8">
    <location>
        <position position="296"/>
    </location>
</feature>
<proteinExistence type="inferred from homology"/>
<dbReference type="GO" id="GO:0008045">
    <property type="term" value="P:motor neuron axon guidance"/>
    <property type="evidence" value="ECO:0007669"/>
    <property type="project" value="TreeGrafter"/>
</dbReference>
<protein>
    <recommendedName>
        <fullName evidence="2">protein-tyrosine-phosphatase</fullName>
        <ecNumber evidence="2">3.1.3.48</ecNumber>
    </recommendedName>
</protein>
<comment type="similarity">
    <text evidence="1">Belongs to the protein-tyrosine phosphatase family.</text>
</comment>
<evidence type="ECO:0000259" key="6">
    <source>
        <dbReference type="PROSITE" id="PS50055"/>
    </source>
</evidence>
<dbReference type="PROSITE" id="PS50056">
    <property type="entry name" value="TYR_PHOSPHATASE_2"/>
    <property type="match status" value="1"/>
</dbReference>
<dbReference type="AlphaFoldDB" id="A0A7R9MN58"/>
<dbReference type="PANTHER" id="PTHR19134:SF562">
    <property type="entry name" value="PROTEIN-TYROSINE-PHOSPHATASE"/>
    <property type="match status" value="1"/>
</dbReference>
<dbReference type="InterPro" id="IPR003595">
    <property type="entry name" value="Tyr_Pase_cat"/>
</dbReference>
<sequence>TGLSAQTQLDSTSISISEIGVRIRELIKSDALKHQFRRANSALEGSCDYALSPENLDKNRYGRWGYGVPYDATRVELHIVDKEANSDYINASHVDGYRSAGRYIACQGPLEHTVGDMWRMVWQYGCAQVVMLTNSRGPHDWHCAKYWPEWGPVCEPTVYGNGIKVRPTGRQVADGYTVRTFQVERDGEDAREVVHYNYTGWPDWGVPDCSHSFLPFLKRVRADKQYTSRKPIVVHCSAGIGRTGSFILIDTMLEMANEEKRIDPLKQLLHIREQRMNLVEAIEQYVFVHQVLMEAL</sequence>
<evidence type="ECO:0000256" key="4">
    <source>
        <dbReference type="ARBA" id="ARBA00022912"/>
    </source>
</evidence>
<dbReference type="EMBL" id="CAJPVJ010032296">
    <property type="protein sequence ID" value="CAG2180529.1"/>
    <property type="molecule type" value="Genomic_DNA"/>
</dbReference>
<evidence type="ECO:0000256" key="3">
    <source>
        <dbReference type="ARBA" id="ARBA00022801"/>
    </source>
</evidence>
<evidence type="ECO:0000313" key="9">
    <source>
        <dbReference type="Proteomes" id="UP000728032"/>
    </source>
</evidence>
<dbReference type="InterPro" id="IPR000242">
    <property type="entry name" value="PTP_cat"/>
</dbReference>
<dbReference type="InterPro" id="IPR029021">
    <property type="entry name" value="Prot-tyrosine_phosphatase-like"/>
</dbReference>
<feature type="non-terminal residue" evidence="8">
    <location>
        <position position="1"/>
    </location>
</feature>